<accession>A0AAD2DC01</accession>
<name>A0AAD2DC01_9CLOT</name>
<dbReference type="AlphaFoldDB" id="A0AAD2DC01"/>
<protein>
    <submittedName>
        <fullName evidence="1">Uncharacterized protein</fullName>
    </submittedName>
</protein>
<evidence type="ECO:0000313" key="1">
    <source>
        <dbReference type="EMBL" id="CAI3545384.1"/>
    </source>
</evidence>
<evidence type="ECO:0000313" key="2">
    <source>
        <dbReference type="Proteomes" id="UP001189143"/>
    </source>
</evidence>
<proteinExistence type="predicted"/>
<dbReference type="EMBL" id="CAMTCP010000066">
    <property type="protein sequence ID" value="CAI3545384.1"/>
    <property type="molecule type" value="Genomic_DNA"/>
</dbReference>
<organism evidence="1 2">
    <name type="scientific">Clostridium neonatale</name>
    <dbReference type="NCBI Taxonomy" id="137838"/>
    <lineage>
        <taxon>Bacteria</taxon>
        <taxon>Bacillati</taxon>
        <taxon>Bacillota</taxon>
        <taxon>Clostridia</taxon>
        <taxon>Eubacteriales</taxon>
        <taxon>Clostridiaceae</taxon>
        <taxon>Clostridium</taxon>
    </lineage>
</organism>
<gene>
    <name evidence="1" type="ORF">CNEO2_150003</name>
</gene>
<reference evidence="1" key="1">
    <citation type="submission" date="2022-10" db="EMBL/GenBank/DDBJ databases">
        <authorList>
            <person name="Aires J."/>
            <person name="Mesa V."/>
        </authorList>
    </citation>
    <scope>NUCLEOTIDE SEQUENCE</scope>
    <source>
        <strain evidence="1">Clostridium neonatale JD116</strain>
    </source>
</reference>
<sequence length="128" mass="15128">MKNLFKEAHKLTKEMVKKYGDVDYKAQFAVCLSYLANNNEEEVTFSTIEEAAKKYCENCSYNGVNGWYVDYSINNWIKGSYNRTYIEIREYRKGTLRSIKKCGYWDNNTNEYVAFDRYSKVLNLLEVA</sequence>
<dbReference type="RefSeq" id="WP_317049125.1">
    <property type="nucleotide sequence ID" value="NZ_CAMRXC010000033.1"/>
</dbReference>
<dbReference type="Proteomes" id="UP001189143">
    <property type="component" value="Unassembled WGS sequence"/>
</dbReference>
<comment type="caution">
    <text evidence="1">The sequence shown here is derived from an EMBL/GenBank/DDBJ whole genome shotgun (WGS) entry which is preliminary data.</text>
</comment>